<dbReference type="Proteomes" id="UP000182835">
    <property type="component" value="Unassembled WGS sequence"/>
</dbReference>
<dbReference type="EMBL" id="JXKG01000006">
    <property type="protein sequence ID" value="OJG15650.1"/>
    <property type="molecule type" value="Genomic_DNA"/>
</dbReference>
<reference evidence="4 5" key="1">
    <citation type="submission" date="2014-12" db="EMBL/GenBank/DDBJ databases">
        <title>Draft genome sequences of 29 type strains of Enterococci.</title>
        <authorList>
            <person name="Zhong Z."/>
            <person name="Sun Z."/>
            <person name="Liu W."/>
            <person name="Zhang W."/>
            <person name="Zhang H."/>
        </authorList>
    </citation>
    <scope>NUCLEOTIDE SEQUENCE [LARGE SCALE GENOMIC DNA]</scope>
    <source>
        <strain evidence="4 5">DSM 21207</strain>
    </source>
</reference>
<keyword evidence="2" id="KW-1133">Transmembrane helix</keyword>
<accession>A0A1L8R7B1</accession>
<organism evidence="4 5">
    <name type="scientific">Enterococcus canintestini</name>
    <dbReference type="NCBI Taxonomy" id="317010"/>
    <lineage>
        <taxon>Bacteria</taxon>
        <taxon>Bacillati</taxon>
        <taxon>Bacillota</taxon>
        <taxon>Bacilli</taxon>
        <taxon>Lactobacillales</taxon>
        <taxon>Enterococcaceae</taxon>
        <taxon>Enterococcus</taxon>
    </lineage>
</organism>
<gene>
    <name evidence="4" type="ORF">RU96_GL002199</name>
</gene>
<evidence type="ECO:0000256" key="1">
    <source>
        <dbReference type="SAM" id="MobiDB-lite"/>
    </source>
</evidence>
<feature type="compositionally biased region" description="Basic and acidic residues" evidence="1">
    <location>
        <begin position="232"/>
        <end position="241"/>
    </location>
</feature>
<feature type="region of interest" description="Disordered" evidence="1">
    <location>
        <begin position="171"/>
        <end position="243"/>
    </location>
</feature>
<keyword evidence="2" id="KW-0472">Membrane</keyword>
<evidence type="ECO:0000313" key="5">
    <source>
        <dbReference type="Proteomes" id="UP000182835"/>
    </source>
</evidence>
<dbReference type="NCBIfam" id="TIGR01167">
    <property type="entry name" value="LPXTG_anchor"/>
    <property type="match status" value="1"/>
</dbReference>
<feature type="domain" description="SpaA-like prealbumin fold" evidence="3">
    <location>
        <begin position="793"/>
        <end position="877"/>
    </location>
</feature>
<feature type="region of interest" description="Disordered" evidence="1">
    <location>
        <begin position="568"/>
        <end position="597"/>
    </location>
</feature>
<protein>
    <recommendedName>
        <fullName evidence="3">SpaA-like prealbumin fold domain-containing protein</fullName>
    </recommendedName>
</protein>
<dbReference type="STRING" id="317010.RU96_GL002199"/>
<feature type="compositionally biased region" description="Polar residues" evidence="1">
    <location>
        <begin position="582"/>
        <end position="595"/>
    </location>
</feature>
<dbReference type="InterPro" id="IPR041033">
    <property type="entry name" value="SpaA_PFL_dom_1"/>
</dbReference>
<dbReference type="Pfam" id="PF17802">
    <property type="entry name" value="SpaA"/>
    <property type="match status" value="2"/>
</dbReference>
<evidence type="ECO:0000259" key="3">
    <source>
        <dbReference type="Pfam" id="PF17802"/>
    </source>
</evidence>
<feature type="transmembrane region" description="Helical" evidence="2">
    <location>
        <begin position="1048"/>
        <end position="1067"/>
    </location>
</feature>
<name>A0A1L8R7B1_9ENTE</name>
<dbReference type="Gene3D" id="2.60.40.10">
    <property type="entry name" value="Immunoglobulins"/>
    <property type="match status" value="2"/>
</dbReference>
<proteinExistence type="predicted"/>
<feature type="compositionally biased region" description="Low complexity" evidence="1">
    <location>
        <begin position="193"/>
        <end position="213"/>
    </location>
</feature>
<evidence type="ECO:0000313" key="4">
    <source>
        <dbReference type="EMBL" id="OJG15650.1"/>
    </source>
</evidence>
<sequence length="1075" mass="118366">METMKKNVWKSKWSVFFSVLIVLLPFAQFFIKGFTAIAFTNDGESNTQQLFDSKYGKASLSYQTKKSKIIWQMNVDKKAAEKATLFLFSLKDKENKSILPTLSEENQATDLFRVISKETEKDYATVFERKPSNTDKNYKIEFSTPVVSGLTFKVAFNAASNPTNEQKTLFTKEYPISIKENDGTQASTEETRTSTTKESNDTSSTESSSTSEESTSEVKNLGDADEATVNSAKKEAEKKYAETGVPQRITRSAAVSASDSSAGSLVISDKVFNDPSKMEVSVTGVKPLEIVKVPITYDSNGKPTNIENYDNYTQNKNKVSSFYLVPEKNTDGTRPVSGKVNIKFSNDKSQDALSKAEVNVTYPKVGYINDQDGNLKEIGVKLTIKNIQRSPSPKTWTGYPFQYPSIDLSSNLFSGTVITGISSADWNFTFFYVDNSEKVDFSSVTNGFMSFNSLNGYGTGGINGEFVKASDGREGSISEGSIITKGTVSTPADQSFTYTFSDVYYGTSNSFNDNLGGATFNKASVKFDLIGTENEFQLGTGGGAGHRAWFTFASAAIVPVKQKAPSKTVQPINQYKDGDPWNSPSGEPSGWNQRFWNDLDRSNDGTGEWSLLPQYRVEGHDADTENLEAGIPKKADRYVKTGQKYYYYINQPTINLASQGLVLPTGYQITDKLPAGVEIDNSDGKSLTLYDLKGNDITDNQQQFSINNGEFKLKLSSDQVNKINEQSKESATYGADFSVRVRVVVTNTTTDKIGDLMTNKAESLFSYDSGTKFTATSNSVQTRVKSQIKPFDLSLRKMDSTGLAVAGAEFTLSGGNLKNDLVAKSDDKGNIDFNTRELIAGQKYQLQESEIPLGYLISDKGPWELLISEDGKSATLTDIKKEKTELLITDKGDYNSIAFSKPNQGIVNMRKVLDIQLKKKDTSDSAKVFTKNELSEAKFTIHEDIENGKEAEAVIDENGTINFFGLDWTKKYVIEEMHAPAGYIKLDNPIKISFERNDEGKLIANIVGLDSVENPIKVDVTNDKFELSFNVPNKPKVPLPATGGSGSWLIYGAGVVALIVGVGYYFLRNKSKGEA</sequence>
<comment type="caution">
    <text evidence="4">The sequence shown here is derived from an EMBL/GenBank/DDBJ whole genome shotgun (WGS) entry which is preliminary data.</text>
</comment>
<dbReference type="InterPro" id="IPR013783">
    <property type="entry name" value="Ig-like_fold"/>
</dbReference>
<dbReference type="AlphaFoldDB" id="A0A1L8R7B1"/>
<evidence type="ECO:0000256" key="2">
    <source>
        <dbReference type="SAM" id="Phobius"/>
    </source>
</evidence>
<keyword evidence="2" id="KW-0812">Transmembrane</keyword>
<feature type="domain" description="SpaA-like prealbumin fold" evidence="3">
    <location>
        <begin position="916"/>
        <end position="998"/>
    </location>
</feature>